<name>A0A6G0WE09_9STRA</name>
<dbReference type="PANTHER" id="PTHR47765">
    <property type="entry name" value="3'-5' EXONUCLEASE DOMAIN-CONTAINING PROTEIN"/>
    <property type="match status" value="1"/>
</dbReference>
<dbReference type="InterPro" id="IPR002562">
    <property type="entry name" value="3'-5'_exonuclease_dom"/>
</dbReference>
<dbReference type="InterPro" id="IPR007214">
    <property type="entry name" value="YbaK/aa-tRNA-synth-assoc-dom"/>
</dbReference>
<dbReference type="AlphaFoldDB" id="A0A6G0WE09"/>
<evidence type="ECO:0000259" key="3">
    <source>
        <dbReference type="Pfam" id="PF04073"/>
    </source>
</evidence>
<dbReference type="InterPro" id="IPR012337">
    <property type="entry name" value="RNaseH-like_sf"/>
</dbReference>
<dbReference type="Gene3D" id="3.90.960.10">
    <property type="entry name" value="YbaK/aminoacyl-tRNA synthetase-associated domain"/>
    <property type="match status" value="1"/>
</dbReference>
<evidence type="ECO:0000313" key="5">
    <source>
        <dbReference type="Proteomes" id="UP000481153"/>
    </source>
</evidence>
<evidence type="ECO:0000313" key="4">
    <source>
        <dbReference type="EMBL" id="KAF0725594.1"/>
    </source>
</evidence>
<evidence type="ECO:0000259" key="2">
    <source>
        <dbReference type="Pfam" id="PF01612"/>
    </source>
</evidence>
<dbReference type="SUPFAM" id="SSF55826">
    <property type="entry name" value="YbaK/ProRS associated domain"/>
    <property type="match status" value="1"/>
</dbReference>
<dbReference type="CDD" id="cd04332">
    <property type="entry name" value="YbaK_like"/>
    <property type="match status" value="1"/>
</dbReference>
<dbReference type="PANTHER" id="PTHR47765:SF2">
    <property type="entry name" value="EXONUCLEASE MUT-7 HOMOLOG"/>
    <property type="match status" value="1"/>
</dbReference>
<dbReference type="VEuPathDB" id="FungiDB:AeMF1_017458"/>
<dbReference type="Gene3D" id="3.30.420.10">
    <property type="entry name" value="Ribonuclease H-like superfamily/Ribonuclease H"/>
    <property type="match status" value="1"/>
</dbReference>
<dbReference type="InterPro" id="IPR036754">
    <property type="entry name" value="YbaK/aa-tRNA-synt-asso_dom_sf"/>
</dbReference>
<dbReference type="GO" id="GO:0002161">
    <property type="term" value="F:aminoacyl-tRNA deacylase activity"/>
    <property type="evidence" value="ECO:0007669"/>
    <property type="project" value="InterPro"/>
</dbReference>
<dbReference type="EMBL" id="VJMJ01000237">
    <property type="protein sequence ID" value="KAF0725594.1"/>
    <property type="molecule type" value="Genomic_DNA"/>
</dbReference>
<dbReference type="Proteomes" id="UP000481153">
    <property type="component" value="Unassembled WGS sequence"/>
</dbReference>
<dbReference type="GO" id="GO:0008408">
    <property type="term" value="F:3'-5' exonuclease activity"/>
    <property type="evidence" value="ECO:0007669"/>
    <property type="project" value="InterPro"/>
</dbReference>
<proteinExistence type="predicted"/>
<gene>
    <name evidence="4" type="ORF">Ae201684_015927</name>
</gene>
<dbReference type="Pfam" id="PF04073">
    <property type="entry name" value="tRNA_edit"/>
    <property type="match status" value="1"/>
</dbReference>
<dbReference type="InterPro" id="IPR036397">
    <property type="entry name" value="RNaseH_sf"/>
</dbReference>
<dbReference type="Pfam" id="PF01612">
    <property type="entry name" value="DNA_pol_A_exo1"/>
    <property type="match status" value="1"/>
</dbReference>
<dbReference type="InterPro" id="IPR015003">
    <property type="entry name" value="DUF1853"/>
</dbReference>
<feature type="domain" description="3'-5' exonuclease" evidence="2">
    <location>
        <begin position="676"/>
        <end position="845"/>
    </location>
</feature>
<accession>A0A6G0WE09</accession>
<feature type="domain" description="YbaK/aminoacyl-tRNA synthetase-associated" evidence="3">
    <location>
        <begin position="909"/>
        <end position="1017"/>
    </location>
</feature>
<dbReference type="Pfam" id="PF08907">
    <property type="entry name" value="DUF1853"/>
    <property type="match status" value="1"/>
</dbReference>
<dbReference type="InterPro" id="IPR052408">
    <property type="entry name" value="Exonuclease_MUT-7-like"/>
</dbReference>
<feature type="region of interest" description="Disordered" evidence="1">
    <location>
        <begin position="382"/>
        <end position="406"/>
    </location>
</feature>
<reference evidence="4 5" key="1">
    <citation type="submission" date="2019-07" db="EMBL/GenBank/DDBJ databases">
        <title>Genomics analysis of Aphanomyces spp. identifies a new class of oomycete effector associated with host adaptation.</title>
        <authorList>
            <person name="Gaulin E."/>
        </authorList>
    </citation>
    <scope>NUCLEOTIDE SEQUENCE [LARGE SCALE GENOMIC DNA]</scope>
    <source>
        <strain evidence="4 5">ATCC 201684</strain>
    </source>
</reference>
<dbReference type="SUPFAM" id="SSF53098">
    <property type="entry name" value="Ribonuclease H-like"/>
    <property type="match status" value="1"/>
</dbReference>
<sequence>MRRKVIQDLEWALASPHLLSARFSVLPARISDGVVALDETQEWLNALNQDPSHLYEFLAEKRRETASLALGVYFASLVEYWLVFCPSWKVENLVVGQQLVEFKTERTVGQLKFVFRLSLPRDAPPVDMHWEASIKFFLLCSQDASKLEHYVGPHLGENLAWRAQEVQRKLDMCRLNVVQSWMSSHFSWTEGSGSVQSHMLLRGYLFYPLAHNVSTRLEGVKFPEDIETSHLRGWWTIDHETDLTQKSLPHSLWAILPKIHWMSSIVAVKDNNDCVTIAGDSALNLEEIVAINRNALFAICKEHFGLNKTAMPLLVAELHYSPEKSHWREVSRGFIMNGGSWNPTPLTHDALRYRRNRSKNRIDRDQEEPVVDVPFQEREYEQRRQLDPSSIRMKQDEEEEIEKKPSLEFEESITPSELVTSIKMHLAMKKIPFGEIKNATNSILSKKSVNFVCQSVVAVVNNTDEEMDDSKKAILRVGHVILDAWIAHHENTDEEFTSLERSLKCSIQEKPRWWAVRFLLKAISTICPVQAASLQFREPSFDMKYVSMILEERSTRWNATAVDICQNYGLPRGEDEAQRVLQSLISSQDFISAEAFVVAQLKSFEEERVSLAHIFIHDPKTPAKASRRMAKLAEPYSTATSITGDTSTVLQPIEDLVDQQRRLLEITCLDLSSVSVVDTKEGVDELLSFVQSLSPLRRNIVGMDCEWRPTSFSQQDSRQVEVLQLAFSGGVVFVLDCAALADECMEKVLHSVMNAKNIILSGFSVAGDVQRLRVAYPSLEGITNCVEVRRAATARVGNAVQTWGLAALASTYLGMEVSKDQQVSDWSHRPLSSEQVAYAAMDAHCARLLLIFFVVDLVESVESLGNDTQHIWTPWLMRERNLSSFLLESDVAAAVEELGLSGSFHSIEHRGAVVKTVALVSHDSNSLHYFAVVVALSKTIDMERLCNVVGCSRLVLASDADLLHVFGYSRGCIGPIGLRQQSRVRVVLDGCLVDEPSIQCGAGALGRVVSLNPGELLGLSSVLSISSHCVCTD</sequence>
<organism evidence="4 5">
    <name type="scientific">Aphanomyces euteiches</name>
    <dbReference type="NCBI Taxonomy" id="100861"/>
    <lineage>
        <taxon>Eukaryota</taxon>
        <taxon>Sar</taxon>
        <taxon>Stramenopiles</taxon>
        <taxon>Oomycota</taxon>
        <taxon>Saprolegniomycetes</taxon>
        <taxon>Saprolegniales</taxon>
        <taxon>Verrucalvaceae</taxon>
        <taxon>Aphanomyces</taxon>
    </lineage>
</organism>
<protein>
    <recommendedName>
        <fullName evidence="6">3'-5' exonuclease domain-containing protein</fullName>
    </recommendedName>
</protein>
<evidence type="ECO:0000256" key="1">
    <source>
        <dbReference type="SAM" id="MobiDB-lite"/>
    </source>
</evidence>
<comment type="caution">
    <text evidence="4">The sequence shown here is derived from an EMBL/GenBank/DDBJ whole genome shotgun (WGS) entry which is preliminary data.</text>
</comment>
<keyword evidence="5" id="KW-1185">Reference proteome</keyword>
<dbReference type="GO" id="GO:0003676">
    <property type="term" value="F:nucleic acid binding"/>
    <property type="evidence" value="ECO:0007669"/>
    <property type="project" value="InterPro"/>
</dbReference>
<evidence type="ECO:0008006" key="6">
    <source>
        <dbReference type="Google" id="ProtNLM"/>
    </source>
</evidence>